<dbReference type="EMBL" id="FN655396">
    <property type="protein sequence ID" value="CBY39010.1"/>
    <property type="molecule type" value="Genomic_DNA"/>
</dbReference>
<gene>
    <name evidence="1" type="ORF">GSOID_T00019549001</name>
</gene>
<evidence type="ECO:0000313" key="1">
    <source>
        <dbReference type="EMBL" id="CBY39010.1"/>
    </source>
</evidence>
<dbReference type="Proteomes" id="UP000011014">
    <property type="component" value="Unassembled WGS sequence"/>
</dbReference>
<dbReference type="AlphaFoldDB" id="E4YU71"/>
<name>E4YU71_OIKDI</name>
<organism evidence="1">
    <name type="scientific">Oikopleura dioica</name>
    <name type="common">Tunicate</name>
    <dbReference type="NCBI Taxonomy" id="34765"/>
    <lineage>
        <taxon>Eukaryota</taxon>
        <taxon>Metazoa</taxon>
        <taxon>Chordata</taxon>
        <taxon>Tunicata</taxon>
        <taxon>Appendicularia</taxon>
        <taxon>Copelata</taxon>
        <taxon>Oikopleuridae</taxon>
        <taxon>Oikopleura</taxon>
    </lineage>
</organism>
<proteinExistence type="predicted"/>
<accession>E4YU71</accession>
<sequence length="28" mass="3231">MAQILAGKCQRGRSKNSFGKDCKFELQW</sequence>
<reference evidence="1" key="1">
    <citation type="journal article" date="2010" name="Science">
        <title>Plasticity of animal genome architecture unmasked by rapid evolution of a pelagic tunicate.</title>
        <authorList>
            <person name="Denoeud F."/>
            <person name="Henriet S."/>
            <person name="Mungpakdee S."/>
            <person name="Aury J.M."/>
            <person name="Da Silva C."/>
            <person name="Brinkmann H."/>
            <person name="Mikhaleva J."/>
            <person name="Olsen L.C."/>
            <person name="Jubin C."/>
            <person name="Canestro C."/>
            <person name="Bouquet J.M."/>
            <person name="Danks G."/>
            <person name="Poulain J."/>
            <person name="Campsteijn C."/>
            <person name="Adamski M."/>
            <person name="Cross I."/>
            <person name="Yadetie F."/>
            <person name="Muffato M."/>
            <person name="Louis A."/>
            <person name="Butcher S."/>
            <person name="Tsagkogeorga G."/>
            <person name="Konrad A."/>
            <person name="Singh S."/>
            <person name="Jensen M.F."/>
            <person name="Cong E.H."/>
            <person name="Eikeseth-Otteraa H."/>
            <person name="Noel B."/>
            <person name="Anthouard V."/>
            <person name="Porcel B.M."/>
            <person name="Kachouri-Lafond R."/>
            <person name="Nishino A."/>
            <person name="Ugolini M."/>
            <person name="Chourrout P."/>
            <person name="Nishida H."/>
            <person name="Aasland R."/>
            <person name="Huzurbazar S."/>
            <person name="Westhof E."/>
            <person name="Delsuc F."/>
            <person name="Lehrach H."/>
            <person name="Reinhardt R."/>
            <person name="Weissenbach J."/>
            <person name="Roy S.W."/>
            <person name="Artiguenave F."/>
            <person name="Postlethwait J.H."/>
            <person name="Manak J.R."/>
            <person name="Thompson E.M."/>
            <person name="Jaillon O."/>
            <person name="Du Pasquier L."/>
            <person name="Boudinot P."/>
            <person name="Liberles D.A."/>
            <person name="Volff J.N."/>
            <person name="Philippe H."/>
            <person name="Lenhard B."/>
            <person name="Roest Crollius H."/>
            <person name="Wincker P."/>
            <person name="Chourrout D."/>
        </authorList>
    </citation>
    <scope>NUCLEOTIDE SEQUENCE [LARGE SCALE GENOMIC DNA]</scope>
</reference>
<protein>
    <submittedName>
        <fullName evidence="1">Uncharacterized protein</fullName>
    </submittedName>
</protein>